<evidence type="ECO:0000313" key="2">
    <source>
        <dbReference type="Proteomes" id="UP000257109"/>
    </source>
</evidence>
<sequence>MERETPILEGSITRGWLRRIQEEVQHQLATLKDQEKGQEDHTVYYVSNCLEGNDRISLGQGPFLETNSYLAKPSPSLAHITLIQSQANLLAR</sequence>
<reference evidence="1" key="1">
    <citation type="submission" date="2018-05" db="EMBL/GenBank/DDBJ databases">
        <title>Draft genome of Mucuna pruriens seed.</title>
        <authorList>
            <person name="Nnadi N.E."/>
            <person name="Vos R."/>
            <person name="Hasami M.H."/>
            <person name="Devisetty U.K."/>
            <person name="Aguiy J.C."/>
        </authorList>
    </citation>
    <scope>NUCLEOTIDE SEQUENCE [LARGE SCALE GENOMIC DNA]</scope>
    <source>
        <strain evidence="1">JCA_2017</strain>
    </source>
</reference>
<protein>
    <submittedName>
        <fullName evidence="1">Uncharacterized protein</fullName>
    </submittedName>
</protein>
<dbReference type="Proteomes" id="UP000257109">
    <property type="component" value="Unassembled WGS sequence"/>
</dbReference>
<proteinExistence type="predicted"/>
<comment type="caution">
    <text evidence="1">The sequence shown here is derived from an EMBL/GenBank/DDBJ whole genome shotgun (WGS) entry which is preliminary data.</text>
</comment>
<accession>A0A371FJH8</accession>
<dbReference type="AlphaFoldDB" id="A0A371FJH8"/>
<gene>
    <name evidence="1" type="ORF">CR513_41292</name>
</gene>
<dbReference type="EMBL" id="QJKJ01008870">
    <property type="protein sequence ID" value="RDX78432.1"/>
    <property type="molecule type" value="Genomic_DNA"/>
</dbReference>
<keyword evidence="2" id="KW-1185">Reference proteome</keyword>
<name>A0A371FJH8_MUCPR</name>
<feature type="non-terminal residue" evidence="1">
    <location>
        <position position="1"/>
    </location>
</feature>
<organism evidence="1 2">
    <name type="scientific">Mucuna pruriens</name>
    <name type="common">Velvet bean</name>
    <name type="synonym">Dolichos pruriens</name>
    <dbReference type="NCBI Taxonomy" id="157652"/>
    <lineage>
        <taxon>Eukaryota</taxon>
        <taxon>Viridiplantae</taxon>
        <taxon>Streptophyta</taxon>
        <taxon>Embryophyta</taxon>
        <taxon>Tracheophyta</taxon>
        <taxon>Spermatophyta</taxon>
        <taxon>Magnoliopsida</taxon>
        <taxon>eudicotyledons</taxon>
        <taxon>Gunneridae</taxon>
        <taxon>Pentapetalae</taxon>
        <taxon>rosids</taxon>
        <taxon>fabids</taxon>
        <taxon>Fabales</taxon>
        <taxon>Fabaceae</taxon>
        <taxon>Papilionoideae</taxon>
        <taxon>50 kb inversion clade</taxon>
        <taxon>NPAAA clade</taxon>
        <taxon>indigoferoid/millettioid clade</taxon>
        <taxon>Phaseoleae</taxon>
        <taxon>Mucuna</taxon>
    </lineage>
</organism>
<evidence type="ECO:0000313" key="1">
    <source>
        <dbReference type="EMBL" id="RDX78432.1"/>
    </source>
</evidence>